<dbReference type="EMBL" id="GECU01027634">
    <property type="protein sequence ID" value="JAS80072.1"/>
    <property type="molecule type" value="Transcribed_RNA"/>
</dbReference>
<gene>
    <name evidence="2" type="ORF">g.17579</name>
</gene>
<name>A0A1B6HZI5_9HEMI</name>
<dbReference type="InterPro" id="IPR016024">
    <property type="entry name" value="ARM-type_fold"/>
</dbReference>
<feature type="repeat" description="ARM" evidence="1">
    <location>
        <begin position="63"/>
        <end position="105"/>
    </location>
</feature>
<evidence type="ECO:0000256" key="1">
    <source>
        <dbReference type="PROSITE-ProRule" id="PRU00259"/>
    </source>
</evidence>
<protein>
    <recommendedName>
        <fullName evidence="3">Armadillo repeat-containing domain-containing protein</fullName>
    </recommendedName>
</protein>
<dbReference type="PANTHER" id="PTHR46263">
    <property type="entry name" value="ARMADILLO REPEAT-CONTAINING PROTEIN 7"/>
    <property type="match status" value="1"/>
</dbReference>
<dbReference type="InterPro" id="IPR000225">
    <property type="entry name" value="Armadillo"/>
</dbReference>
<dbReference type="PANTHER" id="PTHR46263:SF1">
    <property type="entry name" value="ARMADILLO REPEAT-CONTAINING PROTEIN 7"/>
    <property type="match status" value="1"/>
</dbReference>
<evidence type="ECO:0008006" key="3">
    <source>
        <dbReference type="Google" id="ProtNLM"/>
    </source>
</evidence>
<accession>A0A1B6HZI5</accession>
<dbReference type="PROSITE" id="PS50176">
    <property type="entry name" value="ARM_REPEAT"/>
    <property type="match status" value="1"/>
</dbReference>
<dbReference type="Gene3D" id="1.25.10.10">
    <property type="entry name" value="Leucine-rich Repeat Variant"/>
    <property type="match status" value="1"/>
</dbReference>
<dbReference type="InterPro" id="IPR011989">
    <property type="entry name" value="ARM-like"/>
</dbReference>
<dbReference type="SUPFAM" id="SSF48371">
    <property type="entry name" value="ARM repeat"/>
    <property type="match status" value="1"/>
</dbReference>
<dbReference type="InterPro" id="IPR042462">
    <property type="entry name" value="ARMC7"/>
</dbReference>
<proteinExistence type="predicted"/>
<evidence type="ECO:0000313" key="2">
    <source>
        <dbReference type="EMBL" id="JAS80072.1"/>
    </source>
</evidence>
<sequence length="198" mass="22375">MFTTNERLKSRTGKNNVGRYEFLKQLTEEFKSTASPDAKHQVMANLANFSYDPINYEHLRSLGVLDIFLEHLTEEDVTLTRFALGGLCNLALDPENKEYINSSGGISQISNCLSSSCIETVQYAVTSLMFLMTAKYKDEITSDANIARMLELSHHPDKRIQNLAVIFLDDYCHRDQVHRMRSNVTTIPLPGSQAPTPQ</sequence>
<dbReference type="AlphaFoldDB" id="A0A1B6HZI5"/>
<organism evidence="2">
    <name type="scientific">Homalodisca liturata</name>
    <dbReference type="NCBI Taxonomy" id="320908"/>
    <lineage>
        <taxon>Eukaryota</taxon>
        <taxon>Metazoa</taxon>
        <taxon>Ecdysozoa</taxon>
        <taxon>Arthropoda</taxon>
        <taxon>Hexapoda</taxon>
        <taxon>Insecta</taxon>
        <taxon>Pterygota</taxon>
        <taxon>Neoptera</taxon>
        <taxon>Paraneoptera</taxon>
        <taxon>Hemiptera</taxon>
        <taxon>Auchenorrhyncha</taxon>
        <taxon>Membracoidea</taxon>
        <taxon>Cicadellidae</taxon>
        <taxon>Cicadellinae</taxon>
        <taxon>Proconiini</taxon>
        <taxon>Homalodisca</taxon>
    </lineage>
</organism>
<dbReference type="SMART" id="SM00185">
    <property type="entry name" value="ARM"/>
    <property type="match status" value="2"/>
</dbReference>
<reference evidence="2" key="1">
    <citation type="submission" date="2015-11" db="EMBL/GenBank/DDBJ databases">
        <title>De novo transcriptome assembly of four potential Pierce s Disease insect vectors from Arizona vineyards.</title>
        <authorList>
            <person name="Tassone E.E."/>
        </authorList>
    </citation>
    <scope>NUCLEOTIDE SEQUENCE</scope>
</reference>